<proteinExistence type="predicted"/>
<accession>A0A0E0LKN7</accession>
<dbReference type="HOGENOM" id="CLU_2709090_0_0_1"/>
<evidence type="ECO:0000313" key="1">
    <source>
        <dbReference type="EnsemblPlants" id="OPUNC07G13250.1"/>
    </source>
</evidence>
<dbReference type="AlphaFoldDB" id="A0A0E0LKN7"/>
<dbReference type="EnsemblPlants" id="OPUNC07G13250.1">
    <property type="protein sequence ID" value="OPUNC07G13250.1"/>
    <property type="gene ID" value="OPUNC07G13250"/>
</dbReference>
<sequence>MPSIKLVAVEVVYSRYVNARSWTAAGIPGDGRTPLVPRCLTGIYEALASPRTVTRQCRDRELHMMSSTYVLQF</sequence>
<name>A0A0E0LKN7_ORYPU</name>
<organism evidence="1">
    <name type="scientific">Oryza punctata</name>
    <name type="common">Red rice</name>
    <dbReference type="NCBI Taxonomy" id="4537"/>
    <lineage>
        <taxon>Eukaryota</taxon>
        <taxon>Viridiplantae</taxon>
        <taxon>Streptophyta</taxon>
        <taxon>Embryophyta</taxon>
        <taxon>Tracheophyta</taxon>
        <taxon>Spermatophyta</taxon>
        <taxon>Magnoliopsida</taxon>
        <taxon>Liliopsida</taxon>
        <taxon>Poales</taxon>
        <taxon>Poaceae</taxon>
        <taxon>BOP clade</taxon>
        <taxon>Oryzoideae</taxon>
        <taxon>Oryzeae</taxon>
        <taxon>Oryzinae</taxon>
        <taxon>Oryza</taxon>
    </lineage>
</organism>
<keyword evidence="2" id="KW-1185">Reference proteome</keyword>
<dbReference type="Proteomes" id="UP000026962">
    <property type="component" value="Chromosome 7"/>
</dbReference>
<dbReference type="Gramene" id="OPUNC07G13250.1">
    <property type="protein sequence ID" value="OPUNC07G13250.1"/>
    <property type="gene ID" value="OPUNC07G13250"/>
</dbReference>
<protein>
    <submittedName>
        <fullName evidence="1">Uncharacterized protein</fullName>
    </submittedName>
</protein>
<evidence type="ECO:0000313" key="2">
    <source>
        <dbReference type="Proteomes" id="UP000026962"/>
    </source>
</evidence>
<reference evidence="1" key="1">
    <citation type="submission" date="2015-04" db="UniProtKB">
        <authorList>
            <consortium name="EnsemblPlants"/>
        </authorList>
    </citation>
    <scope>IDENTIFICATION</scope>
</reference>
<reference evidence="1" key="2">
    <citation type="submission" date="2018-05" db="EMBL/GenBank/DDBJ databases">
        <title>OpunRS2 (Oryza punctata Reference Sequence Version 2).</title>
        <authorList>
            <person name="Zhang J."/>
            <person name="Kudrna D."/>
            <person name="Lee S."/>
            <person name="Talag J."/>
            <person name="Welchert J."/>
            <person name="Wing R.A."/>
        </authorList>
    </citation>
    <scope>NUCLEOTIDE SEQUENCE [LARGE SCALE GENOMIC DNA]</scope>
</reference>